<evidence type="ECO:0000256" key="5">
    <source>
        <dbReference type="ARBA" id="ARBA00022728"/>
    </source>
</evidence>
<dbReference type="GO" id="GO:0015030">
    <property type="term" value="C:Cajal body"/>
    <property type="evidence" value="ECO:0007669"/>
    <property type="project" value="UniProtKB-SubCell"/>
</dbReference>
<feature type="region of interest" description="Disordered" evidence="11">
    <location>
        <begin position="1"/>
        <end position="25"/>
    </location>
</feature>
<dbReference type="Gene3D" id="2.30.30.140">
    <property type="match status" value="1"/>
</dbReference>
<evidence type="ECO:0000256" key="3">
    <source>
        <dbReference type="ARBA" id="ARBA00005371"/>
    </source>
</evidence>
<evidence type="ECO:0000313" key="14">
    <source>
        <dbReference type="Proteomes" id="UP001487740"/>
    </source>
</evidence>
<feature type="compositionally biased region" description="Low complexity" evidence="11">
    <location>
        <begin position="1"/>
        <end position="20"/>
    </location>
</feature>
<evidence type="ECO:0000256" key="1">
    <source>
        <dbReference type="ARBA" id="ARBA00004324"/>
    </source>
</evidence>
<name>A0AAW0T578_SCYPA</name>
<dbReference type="GO" id="GO:0006397">
    <property type="term" value="P:mRNA processing"/>
    <property type="evidence" value="ECO:0007669"/>
    <property type="project" value="UniProtKB-KW"/>
</dbReference>
<dbReference type="SMART" id="SM00333">
    <property type="entry name" value="TUDOR"/>
    <property type="match status" value="1"/>
</dbReference>
<organism evidence="13 14">
    <name type="scientific">Scylla paramamosain</name>
    <name type="common">Mud crab</name>
    <dbReference type="NCBI Taxonomy" id="85552"/>
    <lineage>
        <taxon>Eukaryota</taxon>
        <taxon>Metazoa</taxon>
        <taxon>Ecdysozoa</taxon>
        <taxon>Arthropoda</taxon>
        <taxon>Crustacea</taxon>
        <taxon>Multicrustacea</taxon>
        <taxon>Malacostraca</taxon>
        <taxon>Eumalacostraca</taxon>
        <taxon>Eucarida</taxon>
        <taxon>Decapoda</taxon>
        <taxon>Pleocyemata</taxon>
        <taxon>Brachyura</taxon>
        <taxon>Eubrachyura</taxon>
        <taxon>Portunoidea</taxon>
        <taxon>Portunidae</taxon>
        <taxon>Portuninae</taxon>
        <taxon>Scylla</taxon>
    </lineage>
</organism>
<keyword evidence="5" id="KW-0747">Spliceosome</keyword>
<evidence type="ECO:0000313" key="13">
    <source>
        <dbReference type="EMBL" id="KAK8382116.1"/>
    </source>
</evidence>
<evidence type="ECO:0000256" key="4">
    <source>
        <dbReference type="ARBA" id="ARBA00022664"/>
    </source>
</evidence>
<dbReference type="Proteomes" id="UP001487740">
    <property type="component" value="Unassembled WGS sequence"/>
</dbReference>
<sequence>MFLFFTGSSSTAAAGVTSEGSSKESGAVRAWKVGDKCMAVWSEDSQWYDAVIDAITDDGLVAITFDGFGNSDVTNLSALKERIPNEKKGLHRPGFGDSDKNKRKVVEAQRQQAKKRKQRKHDRQKQIEEAHEADKAKWLAFSTKVRCTKKLKGVTKKSIFATPDAANGRVGIGTCGIGGKPMTESLTHAAKVFAKVKCRAAVAVMTYDGRLFLSLLPEPLSGSCQHTAYLPSRVSGGNDGLPPSCSITLLPLTSSLPIAIQCYSNILPRRALFGHQTKHSARMPAVRCRTERYRKSTIPHVAHLFSQHGPL</sequence>
<dbReference type="InterPro" id="IPR010304">
    <property type="entry name" value="SMN_Tudor"/>
</dbReference>
<feature type="compositionally biased region" description="Basic and acidic residues" evidence="11">
    <location>
        <begin position="97"/>
        <end position="107"/>
    </location>
</feature>
<dbReference type="PROSITE" id="PS50304">
    <property type="entry name" value="TUDOR"/>
    <property type="match status" value="1"/>
</dbReference>
<evidence type="ECO:0000259" key="12">
    <source>
        <dbReference type="PROSITE" id="PS50304"/>
    </source>
</evidence>
<comment type="caution">
    <text evidence="13">The sequence shown here is derived from an EMBL/GenBank/DDBJ whole genome shotgun (WGS) entry which is preliminary data.</text>
</comment>
<dbReference type="EMBL" id="JARAKH010000039">
    <property type="protein sequence ID" value="KAK8382116.1"/>
    <property type="molecule type" value="Genomic_DNA"/>
</dbReference>
<dbReference type="GO" id="GO:0008380">
    <property type="term" value="P:RNA splicing"/>
    <property type="evidence" value="ECO:0007669"/>
    <property type="project" value="UniProtKB-KW"/>
</dbReference>
<feature type="domain" description="Tudor" evidence="12">
    <location>
        <begin position="30"/>
        <end position="89"/>
    </location>
</feature>
<keyword evidence="6" id="KW-0508">mRNA splicing</keyword>
<keyword evidence="14" id="KW-1185">Reference proteome</keyword>
<feature type="compositionally biased region" description="Basic residues" evidence="11">
    <location>
        <begin position="112"/>
        <end position="123"/>
    </location>
</feature>
<dbReference type="CDD" id="cd20399">
    <property type="entry name" value="Tudor_SPF30"/>
    <property type="match status" value="1"/>
</dbReference>
<gene>
    <name evidence="13" type="ORF">O3P69_015226</name>
</gene>
<evidence type="ECO:0000256" key="6">
    <source>
        <dbReference type="ARBA" id="ARBA00023187"/>
    </source>
</evidence>
<dbReference type="AlphaFoldDB" id="A0AAW0T578"/>
<evidence type="ECO:0000256" key="9">
    <source>
        <dbReference type="ARBA" id="ARBA00041083"/>
    </source>
</evidence>
<dbReference type="GO" id="GO:0071011">
    <property type="term" value="C:precatalytic spliceosome"/>
    <property type="evidence" value="ECO:0007669"/>
    <property type="project" value="TreeGrafter"/>
</dbReference>
<evidence type="ECO:0000256" key="10">
    <source>
        <dbReference type="ARBA" id="ARBA00042567"/>
    </source>
</evidence>
<keyword evidence="4" id="KW-0507">mRNA processing</keyword>
<dbReference type="GO" id="GO:0005737">
    <property type="term" value="C:cytoplasm"/>
    <property type="evidence" value="ECO:0007669"/>
    <property type="project" value="InterPro"/>
</dbReference>
<dbReference type="GO" id="GO:0003723">
    <property type="term" value="F:RNA binding"/>
    <property type="evidence" value="ECO:0007669"/>
    <property type="project" value="InterPro"/>
</dbReference>
<dbReference type="InterPro" id="IPR002999">
    <property type="entry name" value="Tudor"/>
</dbReference>
<dbReference type="GO" id="GO:0000381">
    <property type="term" value="P:regulation of alternative mRNA splicing, via spliceosome"/>
    <property type="evidence" value="ECO:0007669"/>
    <property type="project" value="TreeGrafter"/>
</dbReference>
<protein>
    <recommendedName>
        <fullName evidence="9">Survival of motor neuron-related-splicing factor 30</fullName>
    </recommendedName>
    <alternativeName>
        <fullName evidence="10">Survival motor neuron domain-containing protein 1</fullName>
    </alternativeName>
</protein>
<dbReference type="SUPFAM" id="SSF63748">
    <property type="entry name" value="Tudor/PWWP/MBT"/>
    <property type="match status" value="1"/>
</dbReference>
<evidence type="ECO:0000256" key="8">
    <source>
        <dbReference type="ARBA" id="ARBA00037618"/>
    </source>
</evidence>
<feature type="region of interest" description="Disordered" evidence="11">
    <location>
        <begin position="84"/>
        <end position="130"/>
    </location>
</feature>
<dbReference type="PANTHER" id="PTHR13681">
    <property type="entry name" value="SURVIVAL OF MOTOR NEURON-RELATED-SPLICING FACTOR 30-RELATED"/>
    <property type="match status" value="1"/>
</dbReference>
<reference evidence="13 14" key="1">
    <citation type="submission" date="2023-03" db="EMBL/GenBank/DDBJ databases">
        <title>High-quality genome of Scylla paramamosain provides insights in environmental adaptation.</title>
        <authorList>
            <person name="Zhang L."/>
        </authorList>
    </citation>
    <scope>NUCLEOTIDE SEQUENCE [LARGE SCALE GENOMIC DNA]</scope>
    <source>
        <strain evidence="13">LZ_2023a</strain>
        <tissue evidence="13">Muscle</tissue>
    </source>
</reference>
<proteinExistence type="inferred from homology"/>
<evidence type="ECO:0000256" key="2">
    <source>
        <dbReference type="ARBA" id="ARBA00004408"/>
    </source>
</evidence>
<dbReference type="GO" id="GO:0016607">
    <property type="term" value="C:nuclear speck"/>
    <property type="evidence" value="ECO:0007669"/>
    <property type="project" value="UniProtKB-SubCell"/>
</dbReference>
<comment type="similarity">
    <text evidence="3">Belongs to the SMN family.</text>
</comment>
<dbReference type="Pfam" id="PF06003">
    <property type="entry name" value="SMN_Tudor"/>
    <property type="match status" value="1"/>
</dbReference>
<comment type="subcellular location">
    <subcellularLocation>
        <location evidence="1">Nucleus speckle</location>
    </subcellularLocation>
    <subcellularLocation>
        <location evidence="2">Nucleus</location>
        <location evidence="2">Cajal body</location>
    </subcellularLocation>
</comment>
<accession>A0AAW0T578</accession>
<dbReference type="PANTHER" id="PTHR13681:SF26">
    <property type="entry name" value="SURVIVAL OF MOTOR NEURON-RELATED-SPLICING FACTOR 30"/>
    <property type="match status" value="1"/>
</dbReference>
<evidence type="ECO:0000256" key="7">
    <source>
        <dbReference type="ARBA" id="ARBA00023242"/>
    </source>
</evidence>
<evidence type="ECO:0000256" key="11">
    <source>
        <dbReference type="SAM" id="MobiDB-lite"/>
    </source>
</evidence>
<keyword evidence="7" id="KW-0539">Nucleus</keyword>
<comment type="function">
    <text evidence="8">Involved in spliceosome assembly.</text>
</comment>